<proteinExistence type="inferred from homology"/>
<dbReference type="EMBL" id="BLIY01000017">
    <property type="protein sequence ID" value="GFE54983.1"/>
    <property type="molecule type" value="Genomic_DNA"/>
</dbReference>
<evidence type="ECO:0000256" key="3">
    <source>
        <dbReference type="ARBA" id="ARBA00031923"/>
    </source>
</evidence>
<comment type="caution">
    <text evidence="5">The sequence shown here is derived from an EMBL/GenBank/DDBJ whole genome shotgun (WGS) entry which is preliminary data.</text>
</comment>
<keyword evidence="6" id="KW-1185">Reference proteome</keyword>
<evidence type="ECO:0000313" key="5">
    <source>
        <dbReference type="EMBL" id="GFE54983.1"/>
    </source>
</evidence>
<dbReference type="Gene3D" id="3.30.70.330">
    <property type="match status" value="1"/>
</dbReference>
<dbReference type="Proteomes" id="UP001057455">
    <property type="component" value="Unassembled WGS sequence"/>
</dbReference>
<sequence length="670" mass="76644">MYPYSGSAKPGFSGLQLCIKLRNQWVNNGIIDCRRFGTCVYNTPRSLCHVPPASYHVVPSSTAVWNHKTNITCSYRKDHSGIRNGINVSRRHASTAATSNLSWKDHVGDARQAIREADFVALDVEYTGLHLKDDRYIGLDKCYEAHVSGAKQFIPCQVGLTAAKYLGGNRWRITPMSVYTIPSSNKFFKVSTTTLQFLKDNNFDFHSWIHHGVQHLTPSEEKEKKHSIEQRKKELEQMLEHSGSQREQQAVEFDLSSLSPEDRQMAEGIIQRIKEWISGDSNDPLEIEMESAFQRLLMHTIIGQQFPQVYSHSARRGEERVICVYKSQKELYHQQKLALESELQRIDDEVGVRQLFDEIVRHGKILVGHNCFYDILHVYQTYYGDLPESVDEFRKVWTDKFRNTLDTKYIGEFHEVVSAPQHAATLRGLFDHMCTTELGNSVQQRFAVYTLAGTSWFLPSTVLPLLHHEDSGSSATTSKTNVNKTKPRCTNKTINAEIDKKCTTSCIQESSMSQSHDAGYDSFMTCVVFILQCDRILRSKHLKWDKLLLETGLDHVALLGSIGSANNCIRLVKSQPNSINLSSMRQSDMARYFLMSGYPNSWRKFDIMKVWSPLWVSVSVIDDTSCWVIVKNDEDIRNIGLIYRMMKNPQFSLQTYDQYAQSKDAKPSVQ</sequence>
<dbReference type="InterPro" id="IPR006941">
    <property type="entry name" value="RNase_CAF1"/>
</dbReference>
<dbReference type="Gene3D" id="3.30.420.10">
    <property type="entry name" value="Ribonuclease H-like superfamily/Ribonuclease H"/>
    <property type="match status" value="2"/>
</dbReference>
<dbReference type="PROSITE" id="PS51061">
    <property type="entry name" value="R3H"/>
    <property type="match status" value="1"/>
</dbReference>
<organism evidence="5 6">
    <name type="scientific">Babesia ovis</name>
    <dbReference type="NCBI Taxonomy" id="5869"/>
    <lineage>
        <taxon>Eukaryota</taxon>
        <taxon>Sar</taxon>
        <taxon>Alveolata</taxon>
        <taxon>Apicomplexa</taxon>
        <taxon>Aconoidasida</taxon>
        <taxon>Piroplasmida</taxon>
        <taxon>Babesiidae</taxon>
        <taxon>Babesia</taxon>
    </lineage>
</organism>
<protein>
    <recommendedName>
        <fullName evidence="2">Poly(A)-specific ribonuclease PARN</fullName>
    </recommendedName>
    <alternativeName>
        <fullName evidence="3">Polyadenylate-specific ribonuclease</fullName>
    </alternativeName>
</protein>
<gene>
    <name evidence="5" type="ORF">BaOVIS_023870</name>
</gene>
<evidence type="ECO:0000256" key="2">
    <source>
        <dbReference type="ARBA" id="ARBA00015918"/>
    </source>
</evidence>
<dbReference type="SUPFAM" id="SSF82708">
    <property type="entry name" value="R3H domain"/>
    <property type="match status" value="1"/>
</dbReference>
<dbReference type="PANTHER" id="PTHR15092">
    <property type="entry name" value="POLY A -SPECIFIC RIBONUCLEASE/TARGET OF EGR1, MEMBER 1"/>
    <property type="match status" value="1"/>
</dbReference>
<dbReference type="InterPro" id="IPR036867">
    <property type="entry name" value="R3H_dom_sf"/>
</dbReference>
<comment type="similarity">
    <text evidence="1">Belongs to the CAF1 family.</text>
</comment>
<dbReference type="InterPro" id="IPR012677">
    <property type="entry name" value="Nucleotide-bd_a/b_plait_sf"/>
</dbReference>
<evidence type="ECO:0000256" key="1">
    <source>
        <dbReference type="ARBA" id="ARBA00008372"/>
    </source>
</evidence>
<dbReference type="InterPro" id="IPR012337">
    <property type="entry name" value="RNaseH-like_sf"/>
</dbReference>
<name>A0A9W5TBW9_BABOV</name>
<reference evidence="5" key="1">
    <citation type="submission" date="2019-12" db="EMBL/GenBank/DDBJ databases">
        <title>Genome sequence of Babesia ovis.</title>
        <authorList>
            <person name="Yamagishi J."/>
            <person name="Sevinc F."/>
            <person name="Xuan X."/>
        </authorList>
    </citation>
    <scope>NUCLEOTIDE SEQUENCE</scope>
    <source>
        <strain evidence="5">Selcuk</strain>
    </source>
</reference>
<dbReference type="AlphaFoldDB" id="A0A9W5TBW9"/>
<feature type="domain" description="R3H" evidence="4">
    <location>
        <begin position="263"/>
        <end position="328"/>
    </location>
</feature>
<dbReference type="InterPro" id="IPR036397">
    <property type="entry name" value="RNaseH_sf"/>
</dbReference>
<dbReference type="InterPro" id="IPR051181">
    <property type="entry name" value="CAF1_poly(A)_ribonucleases"/>
</dbReference>
<evidence type="ECO:0000313" key="6">
    <source>
        <dbReference type="Proteomes" id="UP001057455"/>
    </source>
</evidence>
<dbReference type="PANTHER" id="PTHR15092:SF22">
    <property type="entry name" value="POLY(A)-SPECIFIC RIBONUCLEASE PNLDC1"/>
    <property type="match status" value="1"/>
</dbReference>
<evidence type="ECO:0000259" key="4">
    <source>
        <dbReference type="PROSITE" id="PS51061"/>
    </source>
</evidence>
<dbReference type="GO" id="GO:0003723">
    <property type="term" value="F:RNA binding"/>
    <property type="evidence" value="ECO:0007669"/>
    <property type="project" value="TreeGrafter"/>
</dbReference>
<dbReference type="InterPro" id="IPR001374">
    <property type="entry name" value="R3H_dom"/>
</dbReference>
<dbReference type="SUPFAM" id="SSF53098">
    <property type="entry name" value="Ribonuclease H-like"/>
    <property type="match status" value="1"/>
</dbReference>
<dbReference type="Gene3D" id="3.30.1370.50">
    <property type="entry name" value="R3H-like domain"/>
    <property type="match status" value="1"/>
</dbReference>
<dbReference type="Pfam" id="PF04857">
    <property type="entry name" value="CAF1"/>
    <property type="match status" value="1"/>
</dbReference>
<dbReference type="GO" id="GO:0000175">
    <property type="term" value="F:3'-5'-RNA exonuclease activity"/>
    <property type="evidence" value="ECO:0007669"/>
    <property type="project" value="TreeGrafter"/>
</dbReference>
<dbReference type="OrthoDB" id="414075at2759"/>
<accession>A0A9W5TBW9</accession>
<dbReference type="CDD" id="cd02325">
    <property type="entry name" value="R3H"/>
    <property type="match status" value="1"/>
</dbReference>